<dbReference type="InterPro" id="IPR025644">
    <property type="entry name" value="DUF4344"/>
</dbReference>
<protein>
    <submittedName>
        <fullName evidence="3">Putative metallopeptidase</fullName>
    </submittedName>
</protein>
<dbReference type="Proteomes" id="UP000199074">
    <property type="component" value="Unassembled WGS sequence"/>
</dbReference>
<evidence type="ECO:0000313" key="3">
    <source>
        <dbReference type="EMBL" id="SFV35240.1"/>
    </source>
</evidence>
<dbReference type="STRING" id="429728.SAMN05216456_2102"/>
<evidence type="ECO:0000313" key="4">
    <source>
        <dbReference type="Proteomes" id="UP000199074"/>
    </source>
</evidence>
<proteinExistence type="predicted"/>
<accession>A0A1I7NKX5</accession>
<evidence type="ECO:0000256" key="2">
    <source>
        <dbReference type="SAM" id="SignalP"/>
    </source>
</evidence>
<feature type="signal peptide" evidence="2">
    <location>
        <begin position="1"/>
        <end position="22"/>
    </location>
</feature>
<gene>
    <name evidence="3" type="ORF">SAMN05216456_2102</name>
</gene>
<dbReference type="Pfam" id="PF14247">
    <property type="entry name" value="DUF4344"/>
    <property type="match status" value="2"/>
</dbReference>
<evidence type="ECO:0000256" key="1">
    <source>
        <dbReference type="SAM" id="MobiDB-lite"/>
    </source>
</evidence>
<dbReference type="EMBL" id="FPCK01000002">
    <property type="protein sequence ID" value="SFV35240.1"/>
    <property type="molecule type" value="Genomic_DNA"/>
</dbReference>
<sequence length="287" mass="32026">MKRVLALLGSALLISTASPALAQDMTGFSKAQRNDIIRFAANNSLFVLYHEMAHLLIDQLRLPVLGKEEDAADHMATWTLLRHRTAEADTVLADAAEGWILSGIAYGSGEYEADFFGAHSLDKQRAYQIVCLMVGSDDTAFRPIANQYAIDRDRQDTCHYDYETVDRSLRAVLDEHRVDSGTGTKVDVTYHDAGGRLRFAADAFRSSGVFDRVAEDLRSTYKLRRPVRFNAKRCGEANAYYDPATVEIIFCYELMKDYMELYAAELPDETSPEPREKGAGKVKSSGS</sequence>
<organism evidence="3 4">
    <name type="scientific">Devosia crocina</name>
    <dbReference type="NCBI Taxonomy" id="429728"/>
    <lineage>
        <taxon>Bacteria</taxon>
        <taxon>Pseudomonadati</taxon>
        <taxon>Pseudomonadota</taxon>
        <taxon>Alphaproteobacteria</taxon>
        <taxon>Hyphomicrobiales</taxon>
        <taxon>Devosiaceae</taxon>
        <taxon>Devosia</taxon>
    </lineage>
</organism>
<dbReference type="AlphaFoldDB" id="A0A1I7NKX5"/>
<keyword evidence="4" id="KW-1185">Reference proteome</keyword>
<feature type="region of interest" description="Disordered" evidence="1">
    <location>
        <begin position="266"/>
        <end position="287"/>
    </location>
</feature>
<name>A0A1I7NKX5_9HYPH</name>
<reference evidence="3 4" key="1">
    <citation type="submission" date="2016-10" db="EMBL/GenBank/DDBJ databases">
        <authorList>
            <person name="de Groot N.N."/>
        </authorList>
    </citation>
    <scope>NUCLEOTIDE SEQUENCE [LARGE SCALE GENOMIC DNA]</scope>
    <source>
        <strain evidence="3 4">IPL20</strain>
    </source>
</reference>
<keyword evidence="2" id="KW-0732">Signal</keyword>
<feature type="chain" id="PRO_5011665584" evidence="2">
    <location>
        <begin position="23"/>
        <end position="287"/>
    </location>
</feature>